<evidence type="ECO:0000256" key="1">
    <source>
        <dbReference type="SAM" id="SignalP"/>
    </source>
</evidence>
<keyword evidence="1" id="KW-0732">Signal</keyword>
<reference evidence="2" key="1">
    <citation type="submission" date="2014-09" db="EMBL/GenBank/DDBJ databases">
        <authorList>
            <person name="Magalhaes I.L.F."/>
            <person name="Oliveira U."/>
            <person name="Santos F.R."/>
            <person name="Vidigal T.H.D.A."/>
            <person name="Brescovit A.D."/>
            <person name="Santos A.J."/>
        </authorList>
    </citation>
    <scope>NUCLEOTIDE SEQUENCE</scope>
    <source>
        <tissue evidence="2">Shoot tissue taken approximately 20 cm above the soil surface</tissue>
    </source>
</reference>
<proteinExistence type="predicted"/>
<reference evidence="2" key="2">
    <citation type="journal article" date="2015" name="Data Brief">
        <title>Shoot transcriptome of the giant reed, Arundo donax.</title>
        <authorList>
            <person name="Barrero R.A."/>
            <person name="Guerrero F.D."/>
            <person name="Moolhuijzen P."/>
            <person name="Goolsby J.A."/>
            <person name="Tidwell J."/>
            <person name="Bellgard S.E."/>
            <person name="Bellgard M.I."/>
        </authorList>
    </citation>
    <scope>NUCLEOTIDE SEQUENCE</scope>
    <source>
        <tissue evidence="2">Shoot tissue taken approximately 20 cm above the soil surface</tissue>
    </source>
</reference>
<evidence type="ECO:0000313" key="2">
    <source>
        <dbReference type="EMBL" id="JAD76977.1"/>
    </source>
</evidence>
<accession>A0A0A9CZQ9</accession>
<dbReference type="AlphaFoldDB" id="A0A0A9CZQ9"/>
<name>A0A0A9CZQ9_ARUDO</name>
<dbReference type="EMBL" id="GBRH01220918">
    <property type="protein sequence ID" value="JAD76977.1"/>
    <property type="molecule type" value="Transcribed_RNA"/>
</dbReference>
<feature type="signal peptide" evidence="1">
    <location>
        <begin position="1"/>
        <end position="23"/>
    </location>
</feature>
<protein>
    <submittedName>
        <fullName evidence="2">Uncharacterized protein</fullName>
    </submittedName>
</protein>
<sequence length="64" mass="7877">MFTSFCFVDALYLLLLSTDISYTEDFWRLSRLIEMLLDPFFCINKISYMYQTERYAFYLIPQIY</sequence>
<organism evidence="2">
    <name type="scientific">Arundo donax</name>
    <name type="common">Giant reed</name>
    <name type="synonym">Donax arundinaceus</name>
    <dbReference type="NCBI Taxonomy" id="35708"/>
    <lineage>
        <taxon>Eukaryota</taxon>
        <taxon>Viridiplantae</taxon>
        <taxon>Streptophyta</taxon>
        <taxon>Embryophyta</taxon>
        <taxon>Tracheophyta</taxon>
        <taxon>Spermatophyta</taxon>
        <taxon>Magnoliopsida</taxon>
        <taxon>Liliopsida</taxon>
        <taxon>Poales</taxon>
        <taxon>Poaceae</taxon>
        <taxon>PACMAD clade</taxon>
        <taxon>Arundinoideae</taxon>
        <taxon>Arundineae</taxon>
        <taxon>Arundo</taxon>
    </lineage>
</organism>
<feature type="chain" id="PRO_5002063585" evidence="1">
    <location>
        <begin position="24"/>
        <end position="64"/>
    </location>
</feature>